<comment type="caution">
    <text evidence="2">The sequence shown here is derived from an EMBL/GenBank/DDBJ whole genome shotgun (WGS) entry which is preliminary data.</text>
</comment>
<accession>A0AAJ2NS34</accession>
<keyword evidence="1" id="KW-1133">Transmembrane helix</keyword>
<keyword evidence="1" id="KW-0812">Transmembrane</keyword>
<evidence type="ECO:0000313" key="3">
    <source>
        <dbReference type="Proteomes" id="UP001285636"/>
    </source>
</evidence>
<proteinExistence type="predicted"/>
<sequence length="122" mass="13576">MVNISILVLVLAIGSVVGLTVKLGRNVKREGNLAYSKRVRLIFSGYLAVLIICMVVSTVLPVKGIIQLQKVNRDELDRESVALYDKAKAGDISQFDRTFLHKKWDFDVQGQQLKIAGNGENF</sequence>
<protein>
    <submittedName>
        <fullName evidence="2">Uncharacterized protein</fullName>
    </submittedName>
</protein>
<evidence type="ECO:0000256" key="1">
    <source>
        <dbReference type="SAM" id="Phobius"/>
    </source>
</evidence>
<feature type="non-terminal residue" evidence="2">
    <location>
        <position position="122"/>
    </location>
</feature>
<dbReference type="AlphaFoldDB" id="A0AAJ2NS34"/>
<name>A0AAJ2NS34_ALKPS</name>
<reference evidence="2" key="1">
    <citation type="submission" date="2023-10" db="EMBL/GenBank/DDBJ databases">
        <title>Screening of Alkalihalophilus pseudofirmusBZ-TG-HK211 and Its Alleviation of Salt Stress on Rapeseed Growth.</title>
        <authorList>
            <person name="Zhao B."/>
            <person name="Guo T."/>
        </authorList>
    </citation>
    <scope>NUCLEOTIDE SEQUENCE</scope>
    <source>
        <strain evidence="2">BZ-TG-HK211</strain>
    </source>
</reference>
<dbReference type="EMBL" id="JAWJAY010000110">
    <property type="protein sequence ID" value="MDV2887503.1"/>
    <property type="molecule type" value="Genomic_DNA"/>
</dbReference>
<dbReference type="RefSeq" id="WP_323467756.1">
    <property type="nucleotide sequence ID" value="NZ_JAWJAY010000110.1"/>
</dbReference>
<keyword evidence="1" id="KW-0472">Membrane</keyword>
<organism evidence="2 3">
    <name type="scientific">Alkalihalophilus pseudofirmus</name>
    <name type="common">Bacillus pseudofirmus</name>
    <dbReference type="NCBI Taxonomy" id="79885"/>
    <lineage>
        <taxon>Bacteria</taxon>
        <taxon>Bacillati</taxon>
        <taxon>Bacillota</taxon>
        <taxon>Bacilli</taxon>
        <taxon>Bacillales</taxon>
        <taxon>Bacillaceae</taxon>
        <taxon>Alkalihalophilus</taxon>
    </lineage>
</organism>
<gene>
    <name evidence="2" type="ORF">RYX45_20190</name>
</gene>
<evidence type="ECO:0000313" key="2">
    <source>
        <dbReference type="EMBL" id="MDV2887503.1"/>
    </source>
</evidence>
<dbReference type="Proteomes" id="UP001285636">
    <property type="component" value="Unassembled WGS sequence"/>
</dbReference>
<feature type="transmembrane region" description="Helical" evidence="1">
    <location>
        <begin position="42"/>
        <end position="62"/>
    </location>
</feature>